<dbReference type="GO" id="GO:0008270">
    <property type="term" value="F:zinc ion binding"/>
    <property type="evidence" value="ECO:0007669"/>
    <property type="project" value="UniProtKB-KW"/>
</dbReference>
<sequence>MRPSQDIYNTGGLRCLQTSFAGRDTGMEQTHLSFSETAVGPSGPYNREFLLDTSRASPVSTEDAYIYNFSDHEPDGYSIDDVVFLRLRDAVSVLVQETSVFGPELYAATSSPFLQCRGPASIPCQQMFYGDGQYMVPDENQYYKRSEDPASSSIVGNGWGKPAAYVHISDPALLKKHSWSDPPFHSQNNYDGYMSLKTNSEALKVLGDRRRSWSPNTPTATPESSPQECSDIDSAVDVALVRFNGVGLNVCPNDTKRYLITPSNSRGSSPIQINGPTKDASTIGSVSLRTKPKSSSAYKSRRLNQRAAVAKTFACEGCNEKFRSQVKLRTHQKEHSHASPPERRRIREKLDSTSEPIGVRISSASPVIVKSTVQYDTALAQTPASNDVNDLMEAPGSRHHTNVSNDSNYWHDEFAEEGSSDEMFREIPKADRTSAWVQDTPAYCQPDNDMEGRSMDNVMNVSTAEPHRVRGIFHEPARDLDAFSDRNDDACLIPAPEESRIEKSIKANTPSTKAPQVKAKPDLDTPSETKPTKPNAHSTDAHPIKIKPDPDAPYETPALVRKRSEETTTDDWLSLGPSCVFNRNSNHSKVFLKEVLPWAFSNFDKIMGKENTGTIELHMLGREREPTIWIAAGDITKVDRDFVELNLNRFGVSFALKIDEGGTKRSGNTSSQGTPWPAVNGQFQLLPTCGASIGVGNNTASFGGLIQLQINSEWTTFGITCHHFLEERTPETTCAGVVNEDLEGRSYEVSQPSKHHMEYDLRLTKYEHSNLDGVDKSSLSKYERQCRDTQIEKMSKKIARLEKMCTSGESSFGKVKFSSGYDRTSHAYPASLFGNETQNSLVLTMDWAIFGDIPYQRLPQENRVAGGLVNTYAEENEPISTTVCSQFFENVINGSACSDVKPVANVSIPEPHRRVQGVGAMTGLQDGYLATTPGLIKLEEYGKHTLEWSFCPRYKNGLGQAGDSGAWIFDDFGSVVGMILAHSDITELTYFTPIKVVFDDILKVTGATEIRILPPAHSRGSSGKEYNNRFNSASQSNPWSPPLLRLQTYRSDSAIGMDTPISGYKRKDVDLELHGGPVKMRKIGNETTVSFAIKTESADS</sequence>
<keyword evidence="1" id="KW-0479">Metal-binding</keyword>
<protein>
    <recommendedName>
        <fullName evidence="3">C2H2-type domain-containing protein</fullName>
    </recommendedName>
</protein>
<feature type="compositionally biased region" description="Polar residues" evidence="2">
    <location>
        <begin position="1019"/>
        <end position="1038"/>
    </location>
</feature>
<proteinExistence type="predicted"/>
<accession>U4KZX6</accession>
<feature type="region of interest" description="Disordered" evidence="2">
    <location>
        <begin position="1015"/>
        <end position="1041"/>
    </location>
</feature>
<evidence type="ECO:0000313" key="4">
    <source>
        <dbReference type="EMBL" id="CCX07784.1"/>
    </source>
</evidence>
<dbReference type="PROSITE" id="PS50157">
    <property type="entry name" value="ZINC_FINGER_C2H2_2"/>
    <property type="match status" value="1"/>
</dbReference>
<keyword evidence="1" id="KW-0863">Zinc-finger</keyword>
<dbReference type="EMBL" id="HF935375">
    <property type="protein sequence ID" value="CCX07784.1"/>
    <property type="molecule type" value="Genomic_DNA"/>
</dbReference>
<evidence type="ECO:0000313" key="5">
    <source>
        <dbReference type="Proteomes" id="UP000018144"/>
    </source>
</evidence>
<dbReference type="InterPro" id="IPR013087">
    <property type="entry name" value="Znf_C2H2_type"/>
</dbReference>
<dbReference type="eggNOG" id="KOG2839">
    <property type="taxonomic scope" value="Eukaryota"/>
</dbReference>
<feature type="region of interest" description="Disordered" evidence="2">
    <location>
        <begin position="261"/>
        <end position="283"/>
    </location>
</feature>
<feature type="compositionally biased region" description="Polar residues" evidence="2">
    <location>
        <begin position="213"/>
        <end position="228"/>
    </location>
</feature>
<dbReference type="PROSITE" id="PS00028">
    <property type="entry name" value="ZINC_FINGER_C2H2_1"/>
    <property type="match status" value="1"/>
</dbReference>
<evidence type="ECO:0000256" key="1">
    <source>
        <dbReference type="PROSITE-ProRule" id="PRU00042"/>
    </source>
</evidence>
<organism evidence="4 5">
    <name type="scientific">Pyronema omphalodes (strain CBS 100304)</name>
    <name type="common">Pyronema confluens</name>
    <dbReference type="NCBI Taxonomy" id="1076935"/>
    <lineage>
        <taxon>Eukaryota</taxon>
        <taxon>Fungi</taxon>
        <taxon>Dikarya</taxon>
        <taxon>Ascomycota</taxon>
        <taxon>Pezizomycotina</taxon>
        <taxon>Pezizomycetes</taxon>
        <taxon>Pezizales</taxon>
        <taxon>Pyronemataceae</taxon>
        <taxon>Pyronema</taxon>
    </lineage>
</organism>
<feature type="region of interest" description="Disordered" evidence="2">
    <location>
        <begin position="327"/>
        <end position="347"/>
    </location>
</feature>
<feature type="region of interest" description="Disordered" evidence="2">
    <location>
        <begin position="209"/>
        <end position="229"/>
    </location>
</feature>
<dbReference type="AlphaFoldDB" id="U4KZX6"/>
<gene>
    <name evidence="4" type="ORF">PCON_07373</name>
</gene>
<feature type="compositionally biased region" description="Basic and acidic residues" evidence="2">
    <location>
        <begin position="331"/>
        <end position="347"/>
    </location>
</feature>
<dbReference type="Proteomes" id="UP000018144">
    <property type="component" value="Unassembled WGS sequence"/>
</dbReference>
<evidence type="ECO:0000259" key="3">
    <source>
        <dbReference type="PROSITE" id="PS50157"/>
    </source>
</evidence>
<feature type="compositionally biased region" description="Basic and acidic residues" evidence="2">
    <location>
        <begin position="539"/>
        <end position="550"/>
    </location>
</feature>
<keyword evidence="5" id="KW-1185">Reference proteome</keyword>
<name>U4KZX6_PYROM</name>
<keyword evidence="1" id="KW-0862">Zinc</keyword>
<feature type="region of interest" description="Disordered" evidence="2">
    <location>
        <begin position="496"/>
        <end position="554"/>
    </location>
</feature>
<reference evidence="4 5" key="1">
    <citation type="journal article" date="2013" name="PLoS Genet.">
        <title>The genome and development-dependent transcriptomes of Pyronema confluens: a window into fungal evolution.</title>
        <authorList>
            <person name="Traeger S."/>
            <person name="Altegoer F."/>
            <person name="Freitag M."/>
            <person name="Gabaldon T."/>
            <person name="Kempken F."/>
            <person name="Kumar A."/>
            <person name="Marcet-Houben M."/>
            <person name="Poggeler S."/>
            <person name="Stajich J.E."/>
            <person name="Nowrousian M."/>
        </authorList>
    </citation>
    <scope>NUCLEOTIDE SEQUENCE [LARGE SCALE GENOMIC DNA]</scope>
    <source>
        <strain evidence="5">CBS 100304</strain>
        <tissue evidence="4">Vegetative mycelium</tissue>
    </source>
</reference>
<evidence type="ECO:0000256" key="2">
    <source>
        <dbReference type="SAM" id="MobiDB-lite"/>
    </source>
</evidence>
<dbReference type="OrthoDB" id="5424209at2759"/>
<feature type="domain" description="C2H2-type" evidence="3">
    <location>
        <begin position="313"/>
        <end position="340"/>
    </location>
</feature>